<accession>A0A918X9N8</accession>
<organism evidence="1 2">
    <name type="scientific">Nocardiopsis kunsanensis</name>
    <dbReference type="NCBI Taxonomy" id="141693"/>
    <lineage>
        <taxon>Bacteria</taxon>
        <taxon>Bacillati</taxon>
        <taxon>Actinomycetota</taxon>
        <taxon>Actinomycetes</taxon>
        <taxon>Streptosporangiales</taxon>
        <taxon>Nocardiopsidaceae</taxon>
        <taxon>Nocardiopsis</taxon>
    </lineage>
</organism>
<dbReference type="EMBL" id="BMXL01000004">
    <property type="protein sequence ID" value="GHD19883.1"/>
    <property type="molecule type" value="Genomic_DNA"/>
</dbReference>
<name>A0A918X9N8_9ACTN</name>
<sequence length="66" mass="7268">MLRIVYIEPVTVREGSACPDETSRGLVRAGARTFSVLFVHSLLHEQEGLSADMDNSPFHGVRAKGR</sequence>
<evidence type="ECO:0000313" key="1">
    <source>
        <dbReference type="EMBL" id="GHD19883.1"/>
    </source>
</evidence>
<dbReference type="AlphaFoldDB" id="A0A918X9N8"/>
<keyword evidence="2" id="KW-1185">Reference proteome</keyword>
<protein>
    <submittedName>
        <fullName evidence="1">Uncharacterized protein</fullName>
    </submittedName>
</protein>
<proteinExistence type="predicted"/>
<reference evidence="1 2" key="1">
    <citation type="journal article" date="2014" name="Int. J. Syst. Evol. Microbiol.">
        <title>Complete genome sequence of Corynebacterium casei LMG S-19264T (=DSM 44701T), isolated from a smear-ripened cheese.</title>
        <authorList>
            <consortium name="US DOE Joint Genome Institute (JGI-PGF)"/>
            <person name="Walter F."/>
            <person name="Albersmeier A."/>
            <person name="Kalinowski J."/>
            <person name="Ruckert C."/>
        </authorList>
    </citation>
    <scope>NUCLEOTIDE SEQUENCE [LARGE SCALE GENOMIC DNA]</scope>
    <source>
        <strain evidence="1 2">KCTC 19473</strain>
    </source>
</reference>
<evidence type="ECO:0000313" key="2">
    <source>
        <dbReference type="Proteomes" id="UP000654947"/>
    </source>
</evidence>
<dbReference type="Proteomes" id="UP000654947">
    <property type="component" value="Unassembled WGS sequence"/>
</dbReference>
<comment type="caution">
    <text evidence="1">The sequence shown here is derived from an EMBL/GenBank/DDBJ whole genome shotgun (WGS) entry which is preliminary data.</text>
</comment>
<gene>
    <name evidence="1" type="ORF">GCM10007147_11230</name>
</gene>